<evidence type="ECO:0000259" key="1">
    <source>
        <dbReference type="Pfam" id="PF00483"/>
    </source>
</evidence>
<dbReference type="AlphaFoldDB" id="A0AAU7U4I3"/>
<reference evidence="2" key="1">
    <citation type="submission" date="2024-06" db="EMBL/GenBank/DDBJ databases">
        <title>Draft Genome Sequence of Deinococcus sonorensis Type Strain KR-87, a Biofilm Producing Representative of the Genus Deinococcus.</title>
        <authorList>
            <person name="Boren L.S."/>
            <person name="Grosso R.A."/>
            <person name="Hugenberg-Cox A.N."/>
            <person name="Hill J.T.E."/>
            <person name="Albert C.M."/>
            <person name="Tuohy J.M."/>
        </authorList>
    </citation>
    <scope>NUCLEOTIDE SEQUENCE</scope>
    <source>
        <strain evidence="2">KR-87</strain>
        <plasmid evidence="2">pDson04</plasmid>
    </source>
</reference>
<dbReference type="KEGG" id="dsc:ABOD76_00200"/>
<feature type="domain" description="Nucleotidyl transferase" evidence="1">
    <location>
        <begin position="3"/>
        <end position="225"/>
    </location>
</feature>
<geneLocation type="plasmid" evidence="2">
    <name>pDson04</name>
</geneLocation>
<gene>
    <name evidence="2" type="ORF">ABOD76_00200</name>
</gene>
<accession>A0AAU7U4I3</accession>
<dbReference type="InterPro" id="IPR005835">
    <property type="entry name" value="NTP_transferase_dom"/>
</dbReference>
<keyword evidence="2" id="KW-0614">Plasmid</keyword>
<dbReference type="RefSeq" id="WP_350240915.1">
    <property type="nucleotide sequence ID" value="NZ_CP158296.1"/>
</dbReference>
<dbReference type="EMBL" id="CP158296">
    <property type="protein sequence ID" value="XBV83429.1"/>
    <property type="molecule type" value="Genomic_DNA"/>
</dbReference>
<dbReference type="Gene3D" id="3.90.550.10">
    <property type="entry name" value="Spore Coat Polysaccharide Biosynthesis Protein SpsA, Chain A"/>
    <property type="match status" value="1"/>
</dbReference>
<dbReference type="InterPro" id="IPR029044">
    <property type="entry name" value="Nucleotide-diphossugar_trans"/>
</dbReference>
<protein>
    <submittedName>
        <fullName evidence="2">Sugar phosphate nucleotidyltransferase</fullName>
    </submittedName>
</protein>
<organism evidence="2">
    <name type="scientific">Deinococcus sonorensis KR-87</name>
    <dbReference type="NCBI Taxonomy" id="694439"/>
    <lineage>
        <taxon>Bacteria</taxon>
        <taxon>Thermotogati</taxon>
        <taxon>Deinococcota</taxon>
        <taxon>Deinococci</taxon>
        <taxon>Deinococcales</taxon>
        <taxon>Deinococcaceae</taxon>
        <taxon>Deinococcus</taxon>
    </lineage>
</organism>
<dbReference type="Pfam" id="PF00483">
    <property type="entry name" value="NTP_transferase"/>
    <property type="match status" value="1"/>
</dbReference>
<sequence>MHAVILAGGKGTRLRPYTTCVPKPLVPIGDRYSILEILLLQLRHHGVTSVTLAIGHMGSLIRAFIGNGARFDLDVQYVEEEQPLGTVGPLLPMLSELPEHFLMMNGDVLTDIDFAELYGDHIHGGAPLTVATYQRQVSSEFGVLDVAEGHIVGFREKPVFDFDVSMGVYALSRETLRGFLPGVPLGMDRLIMELLRRGTPPASYHFGGYWLDIGRPDDYDRANAQFDELQYTLLPQLRLVPDPLRQAALGDTACAS</sequence>
<dbReference type="SUPFAM" id="SSF53448">
    <property type="entry name" value="Nucleotide-diphospho-sugar transferases"/>
    <property type="match status" value="1"/>
</dbReference>
<dbReference type="InterPro" id="IPR050486">
    <property type="entry name" value="Mannose-1P_guanyltransferase"/>
</dbReference>
<evidence type="ECO:0000313" key="2">
    <source>
        <dbReference type="EMBL" id="XBV83429.1"/>
    </source>
</evidence>
<dbReference type="PANTHER" id="PTHR22572">
    <property type="entry name" value="SUGAR-1-PHOSPHATE GUANYL TRANSFERASE"/>
    <property type="match status" value="1"/>
</dbReference>
<proteinExistence type="predicted"/>
<name>A0AAU7U4I3_9DEIO</name>